<dbReference type="RefSeq" id="WP_094437333.1">
    <property type="nucleotide sequence ID" value="NZ_NKDB02000006.1"/>
</dbReference>
<reference evidence="3 4" key="1">
    <citation type="submission" date="2018-09" db="EMBL/GenBank/DDBJ databases">
        <title>Genome comparison of Alicycliphilus sp. BQ1, a polyurethanolytic bacterium, with its closest phylogenetic relatives Alicycliphilus denitrificans BC and K601, unable to attack polyurethane.</title>
        <authorList>
            <person name="Loza-Tavera H."/>
            <person name="Lozano L."/>
            <person name="Cevallos M."/>
            <person name="Maya-Lucas O."/>
            <person name="Garcia-Mena J."/>
            <person name="Hernandez J."/>
        </authorList>
    </citation>
    <scope>NUCLEOTIDE SEQUENCE [LARGE SCALE GENOMIC DNA]</scope>
    <source>
        <strain evidence="3 4">BQ1</strain>
    </source>
</reference>
<evidence type="ECO:0000256" key="2">
    <source>
        <dbReference type="SAM" id="Coils"/>
    </source>
</evidence>
<protein>
    <submittedName>
        <fullName evidence="3">DUF2325 domain-containing protein</fullName>
    </submittedName>
</protein>
<sequence>MCDECFRPLAAINGSRRRRLWDLPHPCHCPVVGVCFPLPVLRQLVGKALGGKAVADDYEIHLGAVAECMKRNRLSEMLQKELESRYAGAVQAFRAAKDTRAVADMWAAAVRGGDVPGAFWAVLTHPRCDELLQEAVLRDMHMLQHQAGAAARVDAARFGELVKENGVLGRELGRVQERCTRVISEKSVEIERLNAQLVQQRAIAIGKDSRIAFLTQDLERLQASLPDYEDTTRLRRKLEQLGARLAVLEAQNARLRQQLGEAQCLLGLREAAPVPSAEHRGDAPRESPVAFHFKEKTVLCVGGRNGNVSSYRDAVEKAGGHFAHHDGGLEDKQGALDSVLAAADLVICQTGCISHNAYWRVKDFCKRTGKQCVFVENPSTSSLTRTLQQITAGDPAETPAADAGR</sequence>
<accession>A0A3R7GYT0</accession>
<proteinExistence type="inferred from homology"/>
<dbReference type="Pfam" id="PF10087">
    <property type="entry name" value="DUF2325"/>
    <property type="match status" value="1"/>
</dbReference>
<dbReference type="AlphaFoldDB" id="A0A3R7GYT0"/>
<organism evidence="3 4">
    <name type="scientific">Alicycliphilus denitrificans</name>
    <dbReference type="NCBI Taxonomy" id="179636"/>
    <lineage>
        <taxon>Bacteria</taxon>
        <taxon>Pseudomonadati</taxon>
        <taxon>Pseudomonadota</taxon>
        <taxon>Betaproteobacteria</taxon>
        <taxon>Burkholderiales</taxon>
        <taxon>Comamonadaceae</taxon>
        <taxon>Alicycliphilus</taxon>
    </lineage>
</organism>
<gene>
    <name evidence="3" type="ORF">CE154_020880</name>
</gene>
<dbReference type="EMBL" id="NKDB02000006">
    <property type="protein sequence ID" value="RKJ94158.1"/>
    <property type="molecule type" value="Genomic_DNA"/>
</dbReference>
<evidence type="ECO:0000313" key="4">
    <source>
        <dbReference type="Proteomes" id="UP000216225"/>
    </source>
</evidence>
<comment type="caution">
    <text evidence="3">The sequence shown here is derived from an EMBL/GenBank/DDBJ whole genome shotgun (WGS) entry which is preliminary data.</text>
</comment>
<keyword evidence="2" id="KW-0175">Coiled coil</keyword>
<evidence type="ECO:0000256" key="1">
    <source>
        <dbReference type="ARBA" id="ARBA00007189"/>
    </source>
</evidence>
<name>A0A3R7GYT0_9BURK</name>
<dbReference type="Proteomes" id="UP000216225">
    <property type="component" value="Unassembled WGS sequence"/>
</dbReference>
<feature type="coiled-coil region" evidence="2">
    <location>
        <begin position="211"/>
        <end position="265"/>
    </location>
</feature>
<comment type="similarity">
    <text evidence="1">Belongs to the UPF0751 family.</text>
</comment>
<dbReference type="InterPro" id="IPR016772">
    <property type="entry name" value="UCP020408"/>
</dbReference>
<evidence type="ECO:0000313" key="3">
    <source>
        <dbReference type="EMBL" id="RKJ94158.1"/>
    </source>
</evidence>